<evidence type="ECO:0000313" key="3">
    <source>
        <dbReference type="EMBL" id="MBP1848598.1"/>
    </source>
</evidence>
<dbReference type="PIRSF" id="PIRSF000883">
    <property type="entry name" value="Pesterase_MJ0912"/>
    <property type="match status" value="1"/>
</dbReference>
<dbReference type="PANTHER" id="PTHR42850">
    <property type="entry name" value="METALLOPHOSPHOESTERASE"/>
    <property type="match status" value="1"/>
</dbReference>
<dbReference type="InterPro" id="IPR029052">
    <property type="entry name" value="Metallo-depent_PP-like"/>
</dbReference>
<reference evidence="3 4" key="1">
    <citation type="submission" date="2021-03" db="EMBL/GenBank/DDBJ databases">
        <title>Genomic Encyclopedia of Type Strains, Phase IV (KMG-IV): sequencing the most valuable type-strain genomes for metagenomic binning, comparative biology and taxonomic classification.</title>
        <authorList>
            <person name="Goeker M."/>
        </authorList>
    </citation>
    <scope>NUCLEOTIDE SEQUENCE [LARGE SCALE GENOMIC DNA]</scope>
    <source>
        <strain evidence="3 4">DSM 21600</strain>
    </source>
</reference>
<name>A0ABS4DSC2_9HYPH</name>
<dbReference type="Pfam" id="PF12850">
    <property type="entry name" value="Metallophos_2"/>
    <property type="match status" value="1"/>
</dbReference>
<gene>
    <name evidence="3" type="ORF">J2Z17_000015</name>
</gene>
<evidence type="ECO:0000259" key="2">
    <source>
        <dbReference type="Pfam" id="PF12850"/>
    </source>
</evidence>
<dbReference type="EMBL" id="JAGGJU010000001">
    <property type="protein sequence ID" value="MBP1848598.1"/>
    <property type="molecule type" value="Genomic_DNA"/>
</dbReference>
<comment type="similarity">
    <text evidence="1">Belongs to the metallophosphoesterase superfamily. YfcE family.</text>
</comment>
<dbReference type="Gene3D" id="3.60.21.10">
    <property type="match status" value="1"/>
</dbReference>
<dbReference type="InterPro" id="IPR024654">
    <property type="entry name" value="Calcineurin-like_PHP_lpxH"/>
</dbReference>
<protein>
    <submittedName>
        <fullName evidence="3">Phosphodiesterase</fullName>
    </submittedName>
</protein>
<evidence type="ECO:0000256" key="1">
    <source>
        <dbReference type="ARBA" id="ARBA00008950"/>
    </source>
</evidence>
<dbReference type="PANTHER" id="PTHR42850:SF2">
    <property type="entry name" value="BLL5683 PROTEIN"/>
    <property type="match status" value="1"/>
</dbReference>
<feature type="domain" description="Calcineurin-like phosphoesterase" evidence="2">
    <location>
        <begin position="1"/>
        <end position="179"/>
    </location>
</feature>
<comment type="caution">
    <text evidence="3">The sequence shown here is derived from an EMBL/GenBank/DDBJ whole genome shotgun (WGS) entry which is preliminary data.</text>
</comment>
<keyword evidence="4" id="KW-1185">Reference proteome</keyword>
<evidence type="ECO:0000313" key="4">
    <source>
        <dbReference type="Proteomes" id="UP000759443"/>
    </source>
</evidence>
<dbReference type="InterPro" id="IPR011152">
    <property type="entry name" value="Pesterase_MJ0912"/>
</dbReference>
<sequence>MRFAAIADIHGNHLALQAVLADIEGLGIRHIVNLGDVFSGPVDAGKTADILRPLDLPTVRGNHDRALLEDATGDWERPAHPLLSKTDIDWLHQLPLTLSMFREEVLLCHATPSDDVTGWLETLSPNGHFHMASREFIEQQAVGVDYPLILCGHTHIQRAVLLSGSRLVVNPGSVGCPGFAYHKPVDHLMQQGTPFACYAIVEKTPRGFQPTFRQVPYDNLAAAKIARSRGFEDWAAVLSTGWVG</sequence>
<organism evidence="3 4">
    <name type="scientific">Rhizobium halophytocola</name>
    <dbReference type="NCBI Taxonomy" id="735519"/>
    <lineage>
        <taxon>Bacteria</taxon>
        <taxon>Pseudomonadati</taxon>
        <taxon>Pseudomonadota</taxon>
        <taxon>Alphaproteobacteria</taxon>
        <taxon>Hyphomicrobiales</taxon>
        <taxon>Rhizobiaceae</taxon>
        <taxon>Rhizobium/Agrobacterium group</taxon>
        <taxon>Rhizobium</taxon>
    </lineage>
</organism>
<proteinExistence type="inferred from homology"/>
<dbReference type="Proteomes" id="UP000759443">
    <property type="component" value="Unassembled WGS sequence"/>
</dbReference>
<dbReference type="CDD" id="cd00838">
    <property type="entry name" value="MPP_superfamily"/>
    <property type="match status" value="1"/>
</dbReference>
<accession>A0ABS4DSC2</accession>
<dbReference type="SUPFAM" id="SSF56300">
    <property type="entry name" value="Metallo-dependent phosphatases"/>
    <property type="match status" value="1"/>
</dbReference>
<dbReference type="RefSeq" id="WP_209941093.1">
    <property type="nucleotide sequence ID" value="NZ_JAGGJU010000001.1"/>
</dbReference>
<dbReference type="InterPro" id="IPR050126">
    <property type="entry name" value="Ap4A_hydrolase"/>
</dbReference>